<name>A0A841T5D9_9BACL</name>
<sequence length="79" mass="9531">MHQLLENLWNVTDDLLYRVRIYDRNLAYSDEIVKMDELHRKIDSLRVSDDERLLAFGVDKLKEMRSRLLTMMEDLLFTA</sequence>
<proteinExistence type="predicted"/>
<keyword evidence="2" id="KW-1185">Reference proteome</keyword>
<gene>
    <name evidence="1" type="ORF">H7B67_19680</name>
</gene>
<organism evidence="1 2">
    <name type="scientific">Cohnella thailandensis</name>
    <dbReference type="NCBI Taxonomy" id="557557"/>
    <lineage>
        <taxon>Bacteria</taxon>
        <taxon>Bacillati</taxon>
        <taxon>Bacillota</taxon>
        <taxon>Bacilli</taxon>
        <taxon>Bacillales</taxon>
        <taxon>Paenibacillaceae</taxon>
        <taxon>Cohnella</taxon>
    </lineage>
</organism>
<protein>
    <submittedName>
        <fullName evidence="1">Uncharacterized protein</fullName>
    </submittedName>
</protein>
<dbReference type="AlphaFoldDB" id="A0A841T5D9"/>
<dbReference type="RefSeq" id="WP_185121561.1">
    <property type="nucleotide sequence ID" value="NZ_JACJVQ010000017.1"/>
</dbReference>
<dbReference type="EMBL" id="JACJVQ010000017">
    <property type="protein sequence ID" value="MBB6636351.1"/>
    <property type="molecule type" value="Genomic_DNA"/>
</dbReference>
<comment type="caution">
    <text evidence="1">The sequence shown here is derived from an EMBL/GenBank/DDBJ whole genome shotgun (WGS) entry which is preliminary data.</text>
</comment>
<dbReference type="Proteomes" id="UP000535838">
    <property type="component" value="Unassembled WGS sequence"/>
</dbReference>
<evidence type="ECO:0000313" key="2">
    <source>
        <dbReference type="Proteomes" id="UP000535838"/>
    </source>
</evidence>
<reference evidence="1 2" key="1">
    <citation type="submission" date="2020-08" db="EMBL/GenBank/DDBJ databases">
        <title>Cohnella phylogeny.</title>
        <authorList>
            <person name="Dunlap C."/>
        </authorList>
    </citation>
    <scope>NUCLEOTIDE SEQUENCE [LARGE SCALE GENOMIC DNA]</scope>
    <source>
        <strain evidence="1 2">DSM 25241</strain>
    </source>
</reference>
<evidence type="ECO:0000313" key="1">
    <source>
        <dbReference type="EMBL" id="MBB6636351.1"/>
    </source>
</evidence>
<accession>A0A841T5D9</accession>